<keyword evidence="3 5" id="KW-1133">Transmembrane helix</keyword>
<feature type="transmembrane region" description="Helical" evidence="5">
    <location>
        <begin position="116"/>
        <end position="134"/>
    </location>
</feature>
<gene>
    <name evidence="7" type="ORF">EJ903_08620</name>
</gene>
<evidence type="ECO:0000256" key="4">
    <source>
        <dbReference type="ARBA" id="ARBA00023136"/>
    </source>
</evidence>
<evidence type="ECO:0000256" key="2">
    <source>
        <dbReference type="ARBA" id="ARBA00022692"/>
    </source>
</evidence>
<dbReference type="InterPro" id="IPR011020">
    <property type="entry name" value="HTTM-like"/>
</dbReference>
<keyword evidence="8" id="KW-1185">Reference proteome</keyword>
<feature type="domain" description="HTTM-like" evidence="6">
    <location>
        <begin position="1"/>
        <end position="264"/>
    </location>
</feature>
<evidence type="ECO:0000256" key="3">
    <source>
        <dbReference type="ARBA" id="ARBA00022989"/>
    </source>
</evidence>
<feature type="transmembrane region" description="Helical" evidence="5">
    <location>
        <begin position="146"/>
        <end position="167"/>
    </location>
</feature>
<protein>
    <recommendedName>
        <fullName evidence="6">HTTM-like domain-containing protein</fullName>
    </recommendedName>
</protein>
<proteinExistence type="predicted"/>
<dbReference type="SMART" id="SM00752">
    <property type="entry name" value="HTTM"/>
    <property type="match status" value="1"/>
</dbReference>
<evidence type="ECO:0000256" key="5">
    <source>
        <dbReference type="SAM" id="Phobius"/>
    </source>
</evidence>
<dbReference type="AlphaFoldDB" id="A0A3S0R9S4"/>
<dbReference type="RefSeq" id="WP_126614153.1">
    <property type="nucleotide sequence ID" value="NZ_JBHUCY010000001.1"/>
</dbReference>
<accession>A0A3S0R9S4</accession>
<feature type="transmembrane region" description="Helical" evidence="5">
    <location>
        <begin position="199"/>
        <end position="219"/>
    </location>
</feature>
<feature type="transmembrane region" description="Helical" evidence="5">
    <location>
        <begin position="78"/>
        <end position="104"/>
    </location>
</feature>
<dbReference type="Proteomes" id="UP000277007">
    <property type="component" value="Unassembled WGS sequence"/>
</dbReference>
<evidence type="ECO:0000259" key="6">
    <source>
        <dbReference type="SMART" id="SM00752"/>
    </source>
</evidence>
<dbReference type="OrthoDB" id="5422338at2"/>
<evidence type="ECO:0000313" key="8">
    <source>
        <dbReference type="Proteomes" id="UP000277007"/>
    </source>
</evidence>
<comment type="caution">
    <text evidence="7">The sequence shown here is derived from an EMBL/GenBank/DDBJ whole genome shotgun (WGS) entry which is preliminary data.</text>
</comment>
<reference evidence="7 8" key="1">
    <citation type="submission" date="2018-12" db="EMBL/GenBank/DDBJ databases">
        <authorList>
            <person name="Yang Y."/>
        </authorList>
    </citation>
    <scope>NUCLEOTIDE SEQUENCE [LARGE SCALE GENOMIC DNA]</scope>
    <source>
        <strain evidence="7 8">L-25-5w-1</strain>
    </source>
</reference>
<name>A0A3S0R9S4_9PROT</name>
<keyword evidence="4 5" id="KW-0472">Membrane</keyword>
<evidence type="ECO:0000256" key="1">
    <source>
        <dbReference type="ARBA" id="ARBA00004127"/>
    </source>
</evidence>
<organism evidence="7 8">
    <name type="scientific">Azospirillum griseum</name>
    <dbReference type="NCBI Taxonomy" id="2496639"/>
    <lineage>
        <taxon>Bacteria</taxon>
        <taxon>Pseudomonadati</taxon>
        <taxon>Pseudomonadota</taxon>
        <taxon>Alphaproteobacteria</taxon>
        <taxon>Rhodospirillales</taxon>
        <taxon>Azospirillaceae</taxon>
        <taxon>Azospirillum</taxon>
    </lineage>
</organism>
<comment type="subcellular location">
    <subcellularLocation>
        <location evidence="1">Endomembrane system</location>
        <topology evidence="1">Multi-pass membrane protein</topology>
    </subcellularLocation>
</comment>
<dbReference type="GO" id="GO:0012505">
    <property type="term" value="C:endomembrane system"/>
    <property type="evidence" value="ECO:0007669"/>
    <property type="project" value="UniProtKB-SubCell"/>
</dbReference>
<feature type="transmembrane region" description="Helical" evidence="5">
    <location>
        <begin position="225"/>
        <end position="245"/>
    </location>
</feature>
<evidence type="ECO:0000313" key="7">
    <source>
        <dbReference type="EMBL" id="RTR21463.1"/>
    </source>
</evidence>
<dbReference type="EMBL" id="RXMA01000006">
    <property type="protein sequence ID" value="RTR21463.1"/>
    <property type="molecule type" value="Genomic_DNA"/>
</dbReference>
<keyword evidence="2 5" id="KW-0812">Transmembrane</keyword>
<sequence>MSNLSLDSALRLTEALFGWSLGIQTLEYLRMRAATGPQGLWDWSILRHDIPQPGLRRVLDALYTPTLHQCHLLLRLVAALWLIVNGGTPALMLFLFLGNLLILLRWRGAFNGGSDFMTLVVLTGLLIAHLGSVAENGTTGTAVRAGLWYITLQAVTSYFVSGWVKIFRPEWRSGRAMTIFLNGAIYGPLPANHPLRRPWLACLGSWAFILWECAFPFALVNPAHALVFCLIAACFHGLVFAFFGLNRFVWAWMCSFPAIVWAAGQPFH</sequence>